<evidence type="ECO:0000256" key="8">
    <source>
        <dbReference type="ARBA" id="ARBA00022801"/>
    </source>
</evidence>
<reference evidence="16" key="1">
    <citation type="submission" date="2016-11" db="EMBL/GenBank/DDBJ databases">
        <authorList>
            <person name="Varghese N."/>
            <person name="Submissions S."/>
        </authorList>
    </citation>
    <scope>NUCLEOTIDE SEQUENCE [LARGE SCALE GENOMIC DNA]</scope>
    <source>
        <strain evidence="16">DSM 13643</strain>
    </source>
</reference>
<dbReference type="InterPro" id="IPR011650">
    <property type="entry name" value="Peptidase_M20_dimer"/>
</dbReference>
<dbReference type="OrthoDB" id="9804934at2"/>
<comment type="similarity">
    <text evidence="3 11">Belongs to the peptidase M20B family.</text>
</comment>
<evidence type="ECO:0000256" key="5">
    <source>
        <dbReference type="ARBA" id="ARBA00022490"/>
    </source>
</evidence>
<evidence type="ECO:0000313" key="15">
    <source>
        <dbReference type="EMBL" id="SHH32021.1"/>
    </source>
</evidence>
<dbReference type="Pfam" id="PF07687">
    <property type="entry name" value="M20_dimer"/>
    <property type="match status" value="1"/>
</dbReference>
<comment type="cofactor">
    <cofactor evidence="11 13">
        <name>Zn(2+)</name>
        <dbReference type="ChEBI" id="CHEBI:29105"/>
    </cofactor>
    <text evidence="11 13">Binds 2 Zn(2+) ions per subunit.</text>
</comment>
<dbReference type="AlphaFoldDB" id="A0A1M5S0T5"/>
<feature type="binding site" evidence="11 13">
    <location>
        <position position="141"/>
    </location>
    <ligand>
        <name>Zn(2+)</name>
        <dbReference type="ChEBI" id="CHEBI:29105"/>
        <label>1</label>
    </ligand>
</feature>
<comment type="function">
    <text evidence="11">Cleaves the N-terminal amino acid of tripeptides.</text>
</comment>
<dbReference type="PANTHER" id="PTHR42994">
    <property type="entry name" value="PEPTIDASE T"/>
    <property type="match status" value="1"/>
</dbReference>
<comment type="subcellular location">
    <subcellularLocation>
        <location evidence="2 11">Cytoplasm</location>
    </subcellularLocation>
</comment>
<keyword evidence="5 11" id="KW-0963">Cytoplasm</keyword>
<organism evidence="15 16">
    <name type="scientific">Caloranaerobacter azorensis DSM 13643</name>
    <dbReference type="NCBI Taxonomy" id="1121264"/>
    <lineage>
        <taxon>Bacteria</taxon>
        <taxon>Bacillati</taxon>
        <taxon>Bacillota</taxon>
        <taxon>Tissierellia</taxon>
        <taxon>Tissierellales</taxon>
        <taxon>Thermohalobacteraceae</taxon>
        <taxon>Caloranaerobacter</taxon>
    </lineage>
</organism>
<feature type="binding site" evidence="11 13">
    <location>
        <position position="176"/>
    </location>
    <ligand>
        <name>Zn(2+)</name>
        <dbReference type="ChEBI" id="CHEBI:29105"/>
        <label>2</label>
    </ligand>
</feature>
<dbReference type="NCBIfam" id="NF003976">
    <property type="entry name" value="PRK05469.1"/>
    <property type="match status" value="1"/>
</dbReference>
<evidence type="ECO:0000259" key="14">
    <source>
        <dbReference type="Pfam" id="PF07687"/>
    </source>
</evidence>
<dbReference type="EC" id="3.4.11.4" evidence="11"/>
<dbReference type="GO" id="GO:0008237">
    <property type="term" value="F:metallopeptidase activity"/>
    <property type="evidence" value="ECO:0007669"/>
    <property type="project" value="UniProtKB-KW"/>
</dbReference>
<proteinExistence type="inferred from homology"/>
<keyword evidence="16" id="KW-1185">Reference proteome</keyword>
<name>A0A1M5S0T5_9FIRM</name>
<dbReference type="Proteomes" id="UP000183967">
    <property type="component" value="Unassembled WGS sequence"/>
</dbReference>
<dbReference type="InterPro" id="IPR010161">
    <property type="entry name" value="Peptidase_M20B"/>
</dbReference>
<accession>A0A1M5S0T5</accession>
<dbReference type="Gene3D" id="3.40.630.10">
    <property type="entry name" value="Zn peptidases"/>
    <property type="match status" value="1"/>
</dbReference>
<evidence type="ECO:0000256" key="4">
    <source>
        <dbReference type="ARBA" id="ARBA00022438"/>
    </source>
</evidence>
<protein>
    <recommendedName>
        <fullName evidence="11">Peptidase T</fullName>
        <ecNumber evidence="11">3.4.11.4</ecNumber>
    </recommendedName>
    <alternativeName>
        <fullName evidence="11">Aminotripeptidase</fullName>
        <shortName evidence="11">Tripeptidase</shortName>
    </alternativeName>
    <alternativeName>
        <fullName evidence="11">Tripeptide aminopeptidase</fullName>
    </alternativeName>
</protein>
<dbReference type="InterPro" id="IPR002933">
    <property type="entry name" value="Peptidase_M20"/>
</dbReference>
<feature type="binding site" evidence="11 13">
    <location>
        <position position="380"/>
    </location>
    <ligand>
        <name>Zn(2+)</name>
        <dbReference type="ChEBI" id="CHEBI:29105"/>
        <label>2</label>
    </ligand>
</feature>
<feature type="active site" description="Proton acceptor" evidence="11 12">
    <location>
        <position position="175"/>
    </location>
</feature>
<feature type="binding site" evidence="11 13">
    <location>
        <position position="198"/>
    </location>
    <ligand>
        <name>Zn(2+)</name>
        <dbReference type="ChEBI" id="CHEBI:29105"/>
        <label>1</label>
    </ligand>
</feature>
<dbReference type="PIRSF" id="PIRSF037215">
    <property type="entry name" value="Peptidase_M20B"/>
    <property type="match status" value="1"/>
</dbReference>
<evidence type="ECO:0000313" key="16">
    <source>
        <dbReference type="Proteomes" id="UP000183967"/>
    </source>
</evidence>
<evidence type="ECO:0000256" key="2">
    <source>
        <dbReference type="ARBA" id="ARBA00004496"/>
    </source>
</evidence>
<dbReference type="InterPro" id="IPR036264">
    <property type="entry name" value="Bact_exopeptidase_dim_dom"/>
</dbReference>
<dbReference type="GO" id="GO:0005829">
    <property type="term" value="C:cytosol"/>
    <property type="evidence" value="ECO:0007669"/>
    <property type="project" value="TreeGrafter"/>
</dbReference>
<keyword evidence="9 11" id="KW-0862">Zinc</keyword>
<dbReference type="InterPro" id="IPR001261">
    <property type="entry name" value="ArgE/DapE_CS"/>
</dbReference>
<dbReference type="HAMAP" id="MF_00550">
    <property type="entry name" value="Aminopeptidase_M20"/>
    <property type="match status" value="1"/>
</dbReference>
<dbReference type="FunFam" id="3.30.70.360:FF:000002">
    <property type="entry name" value="Peptidase T"/>
    <property type="match status" value="1"/>
</dbReference>
<dbReference type="EMBL" id="FQXO01000009">
    <property type="protein sequence ID" value="SHH32021.1"/>
    <property type="molecule type" value="Genomic_DNA"/>
</dbReference>
<feature type="binding site" evidence="11 13">
    <location>
        <position position="141"/>
    </location>
    <ligand>
        <name>Zn(2+)</name>
        <dbReference type="ChEBI" id="CHEBI:29105"/>
        <label>2</label>
    </ligand>
</feature>
<keyword evidence="8 11" id="KW-0378">Hydrolase</keyword>
<evidence type="ECO:0000256" key="13">
    <source>
        <dbReference type="PIRSR" id="PIRSR037215-2"/>
    </source>
</evidence>
<evidence type="ECO:0000256" key="9">
    <source>
        <dbReference type="ARBA" id="ARBA00022833"/>
    </source>
</evidence>
<dbReference type="SUPFAM" id="SSF53187">
    <property type="entry name" value="Zn-dependent exopeptidases"/>
    <property type="match status" value="1"/>
</dbReference>
<feature type="active site" evidence="11 12">
    <location>
        <position position="80"/>
    </location>
</feature>
<dbReference type="NCBIfam" id="NF009920">
    <property type="entry name" value="PRK13381.1"/>
    <property type="match status" value="1"/>
</dbReference>
<keyword evidence="7 11" id="KW-0479">Metal-binding</keyword>
<comment type="catalytic activity">
    <reaction evidence="1 11">
        <text>Release of the N-terminal residue from a tripeptide.</text>
        <dbReference type="EC" id="3.4.11.4"/>
    </reaction>
</comment>
<evidence type="ECO:0000256" key="11">
    <source>
        <dbReference type="HAMAP-Rule" id="MF_00550"/>
    </source>
</evidence>
<feature type="domain" description="Peptidase M20 dimerisation" evidence="14">
    <location>
        <begin position="207"/>
        <end position="309"/>
    </location>
</feature>
<evidence type="ECO:0000256" key="6">
    <source>
        <dbReference type="ARBA" id="ARBA00022670"/>
    </source>
</evidence>
<evidence type="ECO:0000256" key="12">
    <source>
        <dbReference type="PIRSR" id="PIRSR037215-1"/>
    </source>
</evidence>
<dbReference type="PANTHER" id="PTHR42994:SF1">
    <property type="entry name" value="PEPTIDASE T"/>
    <property type="match status" value="1"/>
</dbReference>
<feature type="binding site" evidence="11 13">
    <location>
        <position position="78"/>
    </location>
    <ligand>
        <name>Zn(2+)</name>
        <dbReference type="ChEBI" id="CHEBI:29105"/>
        <label>1</label>
    </ligand>
</feature>
<evidence type="ECO:0000256" key="10">
    <source>
        <dbReference type="ARBA" id="ARBA00023049"/>
    </source>
</evidence>
<keyword evidence="6 11" id="KW-0645">Protease</keyword>
<dbReference type="GO" id="GO:0043171">
    <property type="term" value="P:peptide catabolic process"/>
    <property type="evidence" value="ECO:0007669"/>
    <property type="project" value="UniProtKB-UniRule"/>
</dbReference>
<dbReference type="SUPFAM" id="SSF55031">
    <property type="entry name" value="Bacterial exopeptidase dimerisation domain"/>
    <property type="match status" value="1"/>
</dbReference>
<dbReference type="CDD" id="cd03892">
    <property type="entry name" value="M20_peptT"/>
    <property type="match status" value="1"/>
</dbReference>
<sequence>MSKVVERFLKYVKYDTKSDEESNTVPTTNGQTVFAKELAKELENIGLKDISVDENGYVMATLPANVEKNVPTIGFIAHMDTSPEMPGKNVNPQIVRNYDGKDIVLNKEKNIILSPKDYPELKNYIGKDIITTDGNTLLGADDKAGIAEIITAMEYLINHPEIPHGTIRIAFTPDEEVGRGADLFDVKKFNADFAYTIDGGAIGELEYENFNAASARVYINGINIHPGSAKNKMKNSMLIANEFISMLPETETPAHTEGYEGFYHLISIKGSVEKTELYYIIRDFDRNNFENRKKLVEKIADELNNKYGSNTVEIKIRDQYYNMKEKIEEVKHIVDTAIEAMKAAKVTPVVVPIRGGTDGARLSFMGLPTPNIFTGGHNFHGRYEYIPTFAMEKAVEVILKIVEIYATKIRGL</sequence>
<evidence type="ECO:0000256" key="3">
    <source>
        <dbReference type="ARBA" id="ARBA00009692"/>
    </source>
</evidence>
<keyword evidence="4 11" id="KW-0031">Aminopeptidase</keyword>
<keyword evidence="10 11" id="KW-0482">Metalloprotease</keyword>
<evidence type="ECO:0000256" key="7">
    <source>
        <dbReference type="ARBA" id="ARBA00022723"/>
    </source>
</evidence>
<dbReference type="GO" id="GO:0045148">
    <property type="term" value="F:tripeptide aminopeptidase activity"/>
    <property type="evidence" value="ECO:0007669"/>
    <property type="project" value="UniProtKB-UniRule"/>
</dbReference>
<dbReference type="PROSITE" id="PS00758">
    <property type="entry name" value="ARGE_DAPE_CPG2_1"/>
    <property type="match status" value="1"/>
</dbReference>
<dbReference type="Gene3D" id="3.30.70.360">
    <property type="match status" value="1"/>
</dbReference>
<evidence type="ECO:0000256" key="1">
    <source>
        <dbReference type="ARBA" id="ARBA00000870"/>
    </source>
</evidence>
<dbReference type="GO" id="GO:0008270">
    <property type="term" value="F:zinc ion binding"/>
    <property type="evidence" value="ECO:0007669"/>
    <property type="project" value="UniProtKB-UniRule"/>
</dbReference>
<dbReference type="NCBIfam" id="TIGR01882">
    <property type="entry name" value="peptidase-T"/>
    <property type="match status" value="1"/>
</dbReference>
<dbReference type="PROSITE" id="PS00759">
    <property type="entry name" value="ARGE_DAPE_CPG2_2"/>
    <property type="match status" value="1"/>
</dbReference>
<gene>
    <name evidence="11" type="primary">pepT</name>
    <name evidence="15" type="ORF">SAMN02745135_00421</name>
</gene>
<dbReference type="GO" id="GO:0006508">
    <property type="term" value="P:proteolysis"/>
    <property type="evidence" value="ECO:0007669"/>
    <property type="project" value="UniProtKB-UniRule"/>
</dbReference>
<dbReference type="Pfam" id="PF01546">
    <property type="entry name" value="Peptidase_M20"/>
    <property type="match status" value="1"/>
</dbReference>